<evidence type="ECO:0000259" key="1">
    <source>
        <dbReference type="Pfam" id="PF00149"/>
    </source>
</evidence>
<dbReference type="InterPro" id="IPR029052">
    <property type="entry name" value="Metallo-depent_PP-like"/>
</dbReference>
<name>A0ABN6ZIJ5_9FIRM</name>
<sequence length="266" mass="30478">MKVLHKKRLGVSIFIVLAVLIYGYNEWLNSRVIVKNETIEIEGLPEAFDGYKILHFADLHGERFGKQQEQLVNVIKGLDYDLVAITGDMVDRHNPTLQPFFELIDGIRDERPILFSQGNIDDDNDFKAIREYGLEVMDTPYIVERQGQRLVFQKYDFYQPVPEEYRGDVVIGLGHVPFSNDLGYKLLLFGHYHGGQVRIPGYGALIVPTADGIEWVKDQTQIIGVQTFENYAQHITGGLGASAKFKWMQKRWFNAPEISVLTLKMK</sequence>
<dbReference type="InterPro" id="IPR004843">
    <property type="entry name" value="Calcineurin-like_PHP"/>
</dbReference>
<dbReference type="InterPro" id="IPR051158">
    <property type="entry name" value="Metallophosphoesterase_sf"/>
</dbReference>
<protein>
    <submittedName>
        <fullName evidence="2">Metallophosphoesterase</fullName>
    </submittedName>
</protein>
<proteinExistence type="predicted"/>
<feature type="domain" description="Calcineurin-like phosphoesterase" evidence="1">
    <location>
        <begin position="52"/>
        <end position="193"/>
    </location>
</feature>
<dbReference type="Gene3D" id="3.60.21.10">
    <property type="match status" value="1"/>
</dbReference>
<dbReference type="PANTHER" id="PTHR31302">
    <property type="entry name" value="TRANSMEMBRANE PROTEIN WITH METALLOPHOSPHOESTERASE DOMAIN-RELATED"/>
    <property type="match status" value="1"/>
</dbReference>
<organism evidence="2 3">
    <name type="scientific">Turicibacter faecis</name>
    <dbReference type="NCBI Taxonomy" id="2963365"/>
    <lineage>
        <taxon>Bacteria</taxon>
        <taxon>Bacillati</taxon>
        <taxon>Bacillota</taxon>
        <taxon>Erysipelotrichia</taxon>
        <taxon>Erysipelotrichales</taxon>
        <taxon>Turicibacteraceae</taxon>
        <taxon>Turicibacter</taxon>
    </lineage>
</organism>
<evidence type="ECO:0000313" key="3">
    <source>
        <dbReference type="Proteomes" id="UP001432099"/>
    </source>
</evidence>
<dbReference type="SUPFAM" id="SSF56300">
    <property type="entry name" value="Metallo-dependent phosphatases"/>
    <property type="match status" value="1"/>
</dbReference>
<dbReference type="PANTHER" id="PTHR31302:SF0">
    <property type="entry name" value="TRANSMEMBRANE PROTEIN WITH METALLOPHOSPHOESTERASE DOMAIN"/>
    <property type="match status" value="1"/>
</dbReference>
<gene>
    <name evidence="2" type="ORF">T23_17350</name>
</gene>
<accession>A0ABN6ZIJ5</accession>
<dbReference type="EMBL" id="AP028127">
    <property type="protein sequence ID" value="BEH91633.1"/>
    <property type="molecule type" value="Genomic_DNA"/>
</dbReference>
<dbReference type="RefSeq" id="WP_161831080.1">
    <property type="nucleotide sequence ID" value="NZ_AP028127.1"/>
</dbReference>
<dbReference type="Pfam" id="PF00149">
    <property type="entry name" value="Metallophos"/>
    <property type="match status" value="1"/>
</dbReference>
<evidence type="ECO:0000313" key="2">
    <source>
        <dbReference type="EMBL" id="BEH91633.1"/>
    </source>
</evidence>
<keyword evidence="3" id="KW-1185">Reference proteome</keyword>
<reference evidence="2" key="1">
    <citation type="journal article" date="2024" name="Int. J. Syst. Evol. Microbiol.">
        <title>Turicibacter faecis sp. nov., isolated from faeces of heart failure mouse model.</title>
        <authorList>
            <person name="Imamura Y."/>
            <person name="Motooka D."/>
            <person name="Nakajima Y."/>
            <person name="Ito S."/>
            <person name="Kitakaze M."/>
            <person name="Iida T."/>
            <person name="Nakamura S."/>
        </authorList>
    </citation>
    <scope>NUCLEOTIDE SEQUENCE</scope>
    <source>
        <strain evidence="2">TC023</strain>
    </source>
</reference>
<dbReference type="Proteomes" id="UP001432099">
    <property type="component" value="Chromosome"/>
</dbReference>